<dbReference type="CDD" id="cd00635">
    <property type="entry name" value="PLPDE_III_YBL036c_like"/>
    <property type="match status" value="1"/>
</dbReference>
<dbReference type="GO" id="GO:0030170">
    <property type="term" value="F:pyridoxal phosphate binding"/>
    <property type="evidence" value="ECO:0007669"/>
    <property type="project" value="UniProtKB-UniRule"/>
</dbReference>
<comment type="similarity">
    <text evidence="2 4">Belongs to the pyridoxal phosphate-binding protein YggS/PROSC family.</text>
</comment>
<dbReference type="AlphaFoldDB" id="A0A937K0D6"/>
<dbReference type="SUPFAM" id="SSF51419">
    <property type="entry name" value="PLP-binding barrel"/>
    <property type="match status" value="1"/>
</dbReference>
<feature type="domain" description="Alanine racemase N-terminal" evidence="5">
    <location>
        <begin position="3"/>
        <end position="221"/>
    </location>
</feature>
<reference evidence="6" key="1">
    <citation type="submission" date="2021-01" db="EMBL/GenBank/DDBJ databases">
        <title>Fulvivirga kasyanovii gen. nov., sp nov., a novel member of the phylum Bacteroidetes isolated from seawater in a mussel farm.</title>
        <authorList>
            <person name="Zhao L.-H."/>
            <person name="Wang Z.-J."/>
        </authorList>
    </citation>
    <scope>NUCLEOTIDE SEQUENCE</scope>
    <source>
        <strain evidence="6">2943</strain>
    </source>
</reference>
<feature type="modified residue" description="N6-(pyridoxal phosphate)lysine" evidence="2 3">
    <location>
        <position position="26"/>
    </location>
</feature>
<dbReference type="Proteomes" id="UP000659388">
    <property type="component" value="Unassembled WGS sequence"/>
</dbReference>
<keyword evidence="7" id="KW-1185">Reference proteome</keyword>
<evidence type="ECO:0000313" key="6">
    <source>
        <dbReference type="EMBL" id="MBL3656200.1"/>
    </source>
</evidence>
<dbReference type="PROSITE" id="PS01211">
    <property type="entry name" value="UPF0001"/>
    <property type="match status" value="1"/>
</dbReference>
<evidence type="ECO:0000256" key="3">
    <source>
        <dbReference type="PIRSR" id="PIRSR004848-1"/>
    </source>
</evidence>
<dbReference type="InterPro" id="IPR029066">
    <property type="entry name" value="PLP-binding_barrel"/>
</dbReference>
<dbReference type="InterPro" id="IPR011078">
    <property type="entry name" value="PyrdxlP_homeostasis"/>
</dbReference>
<dbReference type="EMBL" id="JAESIY010000004">
    <property type="protein sequence ID" value="MBL3656200.1"/>
    <property type="molecule type" value="Genomic_DNA"/>
</dbReference>
<dbReference type="InterPro" id="IPR001608">
    <property type="entry name" value="Ala_racemase_N"/>
</dbReference>
<organism evidence="6 7">
    <name type="scientific">Fulvivirga sediminis</name>
    <dbReference type="NCBI Taxonomy" id="2803949"/>
    <lineage>
        <taxon>Bacteria</taxon>
        <taxon>Pseudomonadati</taxon>
        <taxon>Bacteroidota</taxon>
        <taxon>Cytophagia</taxon>
        <taxon>Cytophagales</taxon>
        <taxon>Fulvivirgaceae</taxon>
        <taxon>Fulvivirga</taxon>
    </lineage>
</organism>
<dbReference type="RefSeq" id="WP_202244182.1">
    <property type="nucleotide sequence ID" value="NZ_JAESIY010000004.1"/>
</dbReference>
<protein>
    <recommendedName>
        <fullName evidence="2">Pyridoxal phosphate homeostasis protein</fullName>
        <shortName evidence="2">PLP homeostasis protein</shortName>
    </recommendedName>
</protein>
<evidence type="ECO:0000256" key="4">
    <source>
        <dbReference type="RuleBase" id="RU004514"/>
    </source>
</evidence>
<dbReference type="PANTHER" id="PTHR10146:SF14">
    <property type="entry name" value="PYRIDOXAL PHOSPHATE HOMEOSTASIS PROTEIN"/>
    <property type="match status" value="1"/>
</dbReference>
<dbReference type="PANTHER" id="PTHR10146">
    <property type="entry name" value="PROLINE SYNTHETASE CO-TRANSCRIBED BACTERIAL HOMOLOG PROTEIN"/>
    <property type="match status" value="1"/>
</dbReference>
<comment type="function">
    <text evidence="2">Pyridoxal 5'-phosphate (PLP)-binding protein, which is involved in PLP homeostasis.</text>
</comment>
<proteinExistence type="inferred from homology"/>
<comment type="caution">
    <text evidence="6">The sequence shown here is derived from an EMBL/GenBank/DDBJ whole genome shotgun (WGS) entry which is preliminary data.</text>
</comment>
<dbReference type="Pfam" id="PF01168">
    <property type="entry name" value="Ala_racemase_N"/>
    <property type="match status" value="1"/>
</dbReference>
<evidence type="ECO:0000313" key="7">
    <source>
        <dbReference type="Proteomes" id="UP000659388"/>
    </source>
</evidence>
<dbReference type="PIRSF" id="PIRSF004848">
    <property type="entry name" value="YBL036c_PLPDEIII"/>
    <property type="match status" value="1"/>
</dbReference>
<evidence type="ECO:0000256" key="1">
    <source>
        <dbReference type="ARBA" id="ARBA00022898"/>
    </source>
</evidence>
<gene>
    <name evidence="6" type="ORF">JL102_08665</name>
</gene>
<accession>A0A937K0D6</accession>
<dbReference type="FunFam" id="3.20.20.10:FF:000018">
    <property type="entry name" value="Pyridoxal phosphate homeostasis protein"/>
    <property type="match status" value="1"/>
</dbReference>
<dbReference type="HAMAP" id="MF_02087">
    <property type="entry name" value="PLP_homeostasis"/>
    <property type="match status" value="1"/>
</dbReference>
<dbReference type="Gene3D" id="3.20.20.10">
    <property type="entry name" value="Alanine racemase"/>
    <property type="match status" value="1"/>
</dbReference>
<evidence type="ECO:0000256" key="2">
    <source>
        <dbReference type="HAMAP-Rule" id="MF_02087"/>
    </source>
</evidence>
<name>A0A937K0D6_9BACT</name>
<keyword evidence="1 2" id="KW-0663">Pyridoxal phosphate</keyword>
<sequence length="225" mass="25679">MDIKNNIKEFQNYLSDKSCRLVAVSKTKPTELLQEAYNEGVRIFGENKVQELTDKYEALPKDIEWHMIGHLQRNKVKYIAPFVSLIHSVDTFKLLKEINKQGAKSERVISCLLQIHIAKEETKFGLSEEELSEIINSEETKAFENIKIVGLMGMATFTDNKDQIRKEFQYLKNLFDKTASLALPENIEMQELSMGMSGDYSLAVEEGSTLIRVGSAIFGARNYDK</sequence>
<dbReference type="NCBIfam" id="TIGR00044">
    <property type="entry name" value="YggS family pyridoxal phosphate-dependent enzyme"/>
    <property type="match status" value="1"/>
</dbReference>
<comment type="cofactor">
    <cofactor evidence="3">
        <name>pyridoxal 5'-phosphate</name>
        <dbReference type="ChEBI" id="CHEBI:597326"/>
    </cofactor>
</comment>
<evidence type="ECO:0000259" key="5">
    <source>
        <dbReference type="Pfam" id="PF01168"/>
    </source>
</evidence>